<dbReference type="Proteomes" id="UP001321763">
    <property type="component" value="Chromosome"/>
</dbReference>
<protein>
    <submittedName>
        <fullName evidence="1">Uncharacterized protein</fullName>
    </submittedName>
</protein>
<dbReference type="AlphaFoldDB" id="A0ABC8EBW2"/>
<dbReference type="RefSeq" id="WP_282804150.1">
    <property type="nucleotide sequence ID" value="NZ_AP026818.1"/>
</dbReference>
<proteinExistence type="predicted"/>
<evidence type="ECO:0000313" key="2">
    <source>
        <dbReference type="Proteomes" id="UP001321763"/>
    </source>
</evidence>
<sequence length="100" mass="11691">MKKAYEEVGFKVSENEPVAFQMVGASNGYKFKVDDELIEIYEYDMKNLNEDGKKYVEQAKKGQISILGFNVPVKLKNNLMLIRYDEHSKKDKILEVFNNY</sequence>
<dbReference type="EMBL" id="AP026818">
    <property type="protein sequence ID" value="BDR80712.1"/>
    <property type="molecule type" value="Genomic_DNA"/>
</dbReference>
<name>A0ABC8EBW2_CLOTA</name>
<gene>
    <name evidence="1" type="ORF">K234311028_09580</name>
</gene>
<accession>A0ABC8EBW2</accession>
<reference evidence="1 2" key="1">
    <citation type="submission" date="2022-09" db="EMBL/GenBank/DDBJ databases">
        <title>complete genome sequences of Clostridium tetani str. KHSU-234311-028 isolated from soil.</title>
        <authorList>
            <person name="Sekizuka T."/>
            <person name="Shitada C."/>
            <person name="Takahashi M."/>
            <person name="Kuroda M."/>
        </authorList>
    </citation>
    <scope>NUCLEOTIDE SEQUENCE [LARGE SCALE GENOMIC DNA]</scope>
    <source>
        <strain evidence="1 2">KHSU-234311-028</strain>
    </source>
</reference>
<organism evidence="1 2">
    <name type="scientific">Clostridium tetani</name>
    <dbReference type="NCBI Taxonomy" id="1513"/>
    <lineage>
        <taxon>Bacteria</taxon>
        <taxon>Bacillati</taxon>
        <taxon>Bacillota</taxon>
        <taxon>Clostridia</taxon>
        <taxon>Eubacteriales</taxon>
        <taxon>Clostridiaceae</taxon>
        <taxon>Clostridium</taxon>
    </lineage>
</organism>
<evidence type="ECO:0000313" key="1">
    <source>
        <dbReference type="EMBL" id="BDR80712.1"/>
    </source>
</evidence>